<organism evidence="1 2">
    <name type="scientific">Zobellia amurskyensis</name>
    <dbReference type="NCBI Taxonomy" id="248905"/>
    <lineage>
        <taxon>Bacteria</taxon>
        <taxon>Pseudomonadati</taxon>
        <taxon>Bacteroidota</taxon>
        <taxon>Flavobacteriia</taxon>
        <taxon>Flavobacteriales</taxon>
        <taxon>Flavobacteriaceae</taxon>
        <taxon>Zobellia</taxon>
    </lineage>
</organism>
<comment type="caution">
    <text evidence="1">The sequence shown here is derived from an EMBL/GenBank/DDBJ whole genome shotgun (WGS) entry which is preliminary data.</text>
</comment>
<keyword evidence="2" id="KW-1185">Reference proteome</keyword>
<evidence type="ECO:0000313" key="1">
    <source>
        <dbReference type="EMBL" id="MUH36774.1"/>
    </source>
</evidence>
<dbReference type="EMBL" id="RCNR01000025">
    <property type="protein sequence ID" value="MUH36774.1"/>
    <property type="molecule type" value="Genomic_DNA"/>
</dbReference>
<dbReference type="AlphaFoldDB" id="A0A7X2ZUV5"/>
<proteinExistence type="predicted"/>
<protein>
    <submittedName>
        <fullName evidence="1">Uncharacterized protein</fullName>
    </submittedName>
</protein>
<name>A0A7X2ZUV5_9FLAO</name>
<accession>A0A7X2ZUV5</accession>
<reference evidence="1 2" key="1">
    <citation type="journal article" date="2019" name="Mar. Drugs">
        <title>Comparative Genomics and CAZyme Genome Repertoires of Marine Zobellia amurskyensis KMM 3526(T) and Zobellia laminariae KMM 3676(T).</title>
        <authorList>
            <person name="Chernysheva N."/>
            <person name="Bystritskaya E."/>
            <person name="Stenkova A."/>
            <person name="Golovkin I."/>
            <person name="Nedashkovskaya O."/>
            <person name="Isaeva M."/>
        </authorList>
    </citation>
    <scope>NUCLEOTIDE SEQUENCE [LARGE SCALE GENOMIC DNA]</scope>
    <source>
        <strain evidence="1 2">KMM 3526</strain>
    </source>
</reference>
<evidence type="ECO:0000313" key="2">
    <source>
        <dbReference type="Proteomes" id="UP000540519"/>
    </source>
</evidence>
<gene>
    <name evidence="1" type="ORF">D9O36_13045</name>
</gene>
<dbReference type="Proteomes" id="UP000540519">
    <property type="component" value="Unassembled WGS sequence"/>
</dbReference>
<sequence>MDVLRAKPINLIMSYLFKNVRPYALVIATTLLVFSCSDDADEILDNEQDQKIDQTEIKTVLETDEMSSSADMIVQDLFNNRESGKSAKDASCYQADYSDTGFTVSFDNCSVEDNGEILNGSLSVVYGSDNDSYAYSVVYNDLMVGAIGLDGTRAFAISQGQDSSLVFDVTVDMTLTLEDDKKIFEKGSKSFAFIFGEEKNMLTIDGEWILKYGNDTYEIDITSDLEAEFGCDYIGRGTMDLDKNGLAVSVDFGDGTCDDTATLIYPDSTVETISLK</sequence>